<dbReference type="OrthoDB" id="418760at2759"/>
<gene>
    <name evidence="2" type="ORF">SPIL2461_LOCUS12503</name>
</gene>
<evidence type="ECO:0000313" key="2">
    <source>
        <dbReference type="EMBL" id="CAE7486961.1"/>
    </source>
</evidence>
<organism evidence="2 3">
    <name type="scientific">Symbiodinium pilosum</name>
    <name type="common">Dinoflagellate</name>
    <dbReference type="NCBI Taxonomy" id="2952"/>
    <lineage>
        <taxon>Eukaryota</taxon>
        <taxon>Sar</taxon>
        <taxon>Alveolata</taxon>
        <taxon>Dinophyceae</taxon>
        <taxon>Suessiales</taxon>
        <taxon>Symbiodiniaceae</taxon>
        <taxon>Symbiodinium</taxon>
    </lineage>
</organism>
<keyword evidence="3" id="KW-1185">Reference proteome</keyword>
<dbReference type="EMBL" id="CAJNIZ010025780">
    <property type="protein sequence ID" value="CAE7486961.1"/>
    <property type="molecule type" value="Genomic_DNA"/>
</dbReference>
<evidence type="ECO:0000256" key="1">
    <source>
        <dbReference type="SAM" id="Phobius"/>
    </source>
</evidence>
<keyword evidence="1" id="KW-0812">Transmembrane</keyword>
<proteinExistence type="predicted"/>
<keyword evidence="1" id="KW-1133">Transmembrane helix</keyword>
<keyword evidence="1" id="KW-0472">Membrane</keyword>
<name>A0A812SQT2_SYMPI</name>
<sequence length="243" mass="27538">MGSAWAAYSYNQGRFQFDAGQKQTSAHQMINMRIQQWGLFREDIRDLFNLTTSHMSTYMVVGTLFLGFSVSFIWNSPNFPANPPWLKLFWINTFVAAMCYGFLAVWLAMHGAIAAQSASVQLLTRAVRPPYPTATELKQVRHELAQYEASPQKFFTPPNLLGAEAAAGAAGRRTSQPAGLELQNAQVSAQVGFKETRLNMSALLDPDRMLWRIRRYPQEHHFKVRKVRKALQDNCLCQELCTS</sequence>
<reference evidence="2" key="1">
    <citation type="submission" date="2021-02" db="EMBL/GenBank/DDBJ databases">
        <authorList>
            <person name="Dougan E. K."/>
            <person name="Rhodes N."/>
            <person name="Thang M."/>
            <person name="Chan C."/>
        </authorList>
    </citation>
    <scope>NUCLEOTIDE SEQUENCE</scope>
</reference>
<evidence type="ECO:0000313" key="3">
    <source>
        <dbReference type="Proteomes" id="UP000649617"/>
    </source>
</evidence>
<comment type="caution">
    <text evidence="2">The sequence shown here is derived from an EMBL/GenBank/DDBJ whole genome shotgun (WGS) entry which is preliminary data.</text>
</comment>
<feature type="transmembrane region" description="Helical" evidence="1">
    <location>
        <begin position="88"/>
        <end position="109"/>
    </location>
</feature>
<dbReference type="Proteomes" id="UP000649617">
    <property type="component" value="Unassembled WGS sequence"/>
</dbReference>
<protein>
    <submittedName>
        <fullName evidence="2">Uncharacterized protein</fullName>
    </submittedName>
</protein>
<accession>A0A812SQT2</accession>
<dbReference type="AlphaFoldDB" id="A0A812SQT2"/>
<feature type="transmembrane region" description="Helical" evidence="1">
    <location>
        <begin position="55"/>
        <end position="76"/>
    </location>
</feature>